<dbReference type="SUPFAM" id="SSF48350">
    <property type="entry name" value="GTPase activation domain, GAP"/>
    <property type="match status" value="1"/>
</dbReference>
<keyword evidence="3" id="KW-1185">Reference proteome</keyword>
<feature type="region of interest" description="Disordered" evidence="1">
    <location>
        <begin position="158"/>
        <end position="181"/>
    </location>
</feature>
<proteinExistence type="predicted"/>
<evidence type="ECO:0000313" key="3">
    <source>
        <dbReference type="Proteomes" id="UP000815677"/>
    </source>
</evidence>
<name>A0ABQ0KUY5_MYCCL</name>
<accession>A0ABQ0KUY5</accession>
<feature type="non-terminal residue" evidence="2">
    <location>
        <position position="243"/>
    </location>
</feature>
<protein>
    <submittedName>
        <fullName evidence="2">Uncharacterized protein</fullName>
    </submittedName>
</protein>
<dbReference type="EMBL" id="DF838056">
    <property type="protein sequence ID" value="GAT42543.1"/>
    <property type="molecule type" value="Genomic_DNA"/>
</dbReference>
<organism evidence="2 3">
    <name type="scientific">Mycena chlorophos</name>
    <name type="common">Agaric fungus</name>
    <name type="synonym">Agaricus chlorophos</name>
    <dbReference type="NCBI Taxonomy" id="658473"/>
    <lineage>
        <taxon>Eukaryota</taxon>
        <taxon>Fungi</taxon>
        <taxon>Dikarya</taxon>
        <taxon>Basidiomycota</taxon>
        <taxon>Agaricomycotina</taxon>
        <taxon>Agaricomycetes</taxon>
        <taxon>Agaricomycetidae</taxon>
        <taxon>Agaricales</taxon>
        <taxon>Marasmiineae</taxon>
        <taxon>Mycenaceae</taxon>
        <taxon>Mycena</taxon>
    </lineage>
</organism>
<sequence>TASSSASLWLWGRPEETRDIRERVCAFDLQGTKFGVDVAAPAAVNRYSRLLELVKGSNMVLNEVEMMASVVMLNLFNTRNSLMALLKYMIEREIASTENESQLFRGDTLRSGISVAITNMEKSAISQHVVYTVHAPLDEESRAVRQPDQRAIVDELAEAHAASSTRSSSTSRSTNSSGARREVELVLAARNCRRVDDVHDPAVPSQSSSCARSRLRGLTKATSTTVPPWALPDYPTGRKAAHC</sequence>
<feature type="non-terminal residue" evidence="2">
    <location>
        <position position="1"/>
    </location>
</feature>
<feature type="compositionally biased region" description="Low complexity" evidence="1">
    <location>
        <begin position="161"/>
        <end position="178"/>
    </location>
</feature>
<evidence type="ECO:0000256" key="1">
    <source>
        <dbReference type="SAM" id="MobiDB-lite"/>
    </source>
</evidence>
<evidence type="ECO:0000313" key="2">
    <source>
        <dbReference type="EMBL" id="GAT42543.1"/>
    </source>
</evidence>
<feature type="region of interest" description="Disordered" evidence="1">
    <location>
        <begin position="224"/>
        <end position="243"/>
    </location>
</feature>
<feature type="region of interest" description="Disordered" evidence="1">
    <location>
        <begin position="198"/>
        <end position="219"/>
    </location>
</feature>
<dbReference type="InterPro" id="IPR008936">
    <property type="entry name" value="Rho_GTPase_activation_prot"/>
</dbReference>
<dbReference type="Proteomes" id="UP000815677">
    <property type="component" value="Unassembled WGS sequence"/>
</dbReference>
<dbReference type="Gene3D" id="1.10.506.10">
    <property type="entry name" value="GTPase Activation - p120gap, domain 1"/>
    <property type="match status" value="1"/>
</dbReference>
<reference evidence="2" key="1">
    <citation type="submission" date="2014-09" db="EMBL/GenBank/DDBJ databases">
        <title>Genome sequence of the luminous mushroom Mycena chlorophos for searching fungal bioluminescence genes.</title>
        <authorList>
            <person name="Tanaka Y."/>
            <person name="Kasuga D."/>
            <person name="Oba Y."/>
            <person name="Hase S."/>
            <person name="Sato K."/>
            <person name="Oba Y."/>
            <person name="Sakakibara Y."/>
        </authorList>
    </citation>
    <scope>NUCLEOTIDE SEQUENCE</scope>
</reference>
<gene>
    <name evidence="2" type="ORF">MCHLO_00255</name>
</gene>